<dbReference type="PANTHER" id="PTHR43300:SF11">
    <property type="entry name" value="ACETYLTRANSFERASE RV3034C-RELATED"/>
    <property type="match status" value="1"/>
</dbReference>
<protein>
    <recommendedName>
        <fullName evidence="5">Acyltransferase</fullName>
    </recommendedName>
</protein>
<dbReference type="OrthoDB" id="2643438at2"/>
<dbReference type="EMBL" id="WMBA01000058">
    <property type="protein sequence ID" value="MTD58029.1"/>
    <property type="molecule type" value="Genomic_DNA"/>
</dbReference>
<evidence type="ECO:0000313" key="3">
    <source>
        <dbReference type="EMBL" id="MTD58029.1"/>
    </source>
</evidence>
<reference evidence="3 4" key="1">
    <citation type="submission" date="2019-11" db="EMBL/GenBank/DDBJ databases">
        <title>Draft genome of Amycolatopsis RM579.</title>
        <authorList>
            <person name="Duangmal K."/>
            <person name="Mingma R."/>
        </authorList>
    </citation>
    <scope>NUCLEOTIDE SEQUENCE [LARGE SCALE GENOMIC DNA]</scope>
    <source>
        <strain evidence="3 4">RM579</strain>
    </source>
</reference>
<dbReference type="Proteomes" id="UP000440096">
    <property type="component" value="Unassembled WGS sequence"/>
</dbReference>
<dbReference type="Gene3D" id="2.160.10.10">
    <property type="entry name" value="Hexapeptide repeat proteins"/>
    <property type="match status" value="1"/>
</dbReference>
<keyword evidence="1" id="KW-0808">Transferase</keyword>
<evidence type="ECO:0000256" key="1">
    <source>
        <dbReference type="ARBA" id="ARBA00022679"/>
    </source>
</evidence>
<dbReference type="PROSITE" id="PS00101">
    <property type="entry name" value="HEXAPEP_TRANSFERASES"/>
    <property type="match status" value="1"/>
</dbReference>
<dbReference type="InterPro" id="IPR011004">
    <property type="entry name" value="Trimer_LpxA-like_sf"/>
</dbReference>
<dbReference type="AlphaFoldDB" id="A0A6N7Z795"/>
<dbReference type="PANTHER" id="PTHR43300">
    <property type="entry name" value="ACETYLTRANSFERASE"/>
    <property type="match status" value="1"/>
</dbReference>
<dbReference type="Pfam" id="PF00132">
    <property type="entry name" value="Hexapep"/>
    <property type="match status" value="1"/>
</dbReference>
<dbReference type="SUPFAM" id="SSF51161">
    <property type="entry name" value="Trimeric LpxA-like enzymes"/>
    <property type="match status" value="1"/>
</dbReference>
<dbReference type="InterPro" id="IPR001451">
    <property type="entry name" value="Hexapep"/>
</dbReference>
<dbReference type="InterPro" id="IPR018357">
    <property type="entry name" value="Hexapep_transf_CS"/>
</dbReference>
<dbReference type="GO" id="GO:0016740">
    <property type="term" value="F:transferase activity"/>
    <property type="evidence" value="ECO:0007669"/>
    <property type="project" value="UniProtKB-KW"/>
</dbReference>
<proteinExistence type="predicted"/>
<gene>
    <name evidence="3" type="ORF">GKO32_29220</name>
</gene>
<name>A0A6N7Z795_9PSEU</name>
<keyword evidence="4" id="KW-1185">Reference proteome</keyword>
<accession>A0A6N7Z795</accession>
<keyword evidence="2" id="KW-0677">Repeat</keyword>
<evidence type="ECO:0000313" key="4">
    <source>
        <dbReference type="Proteomes" id="UP000440096"/>
    </source>
</evidence>
<dbReference type="InterPro" id="IPR050179">
    <property type="entry name" value="Trans_hexapeptide_repeat"/>
</dbReference>
<sequence length="87" mass="8562">MVVVRDSDHDRSGGLPLRAGAHRTSSVHIGPEVWLGARATVLSGVRIGAGATVGAGAVVTRDVPPGITVAGVPATTIRPTSPSGGSS</sequence>
<evidence type="ECO:0000256" key="2">
    <source>
        <dbReference type="ARBA" id="ARBA00022737"/>
    </source>
</evidence>
<evidence type="ECO:0008006" key="5">
    <source>
        <dbReference type="Google" id="ProtNLM"/>
    </source>
</evidence>
<organism evidence="3 4">
    <name type="scientific">Amycolatopsis pithecellobii</name>
    <dbReference type="NCBI Taxonomy" id="664692"/>
    <lineage>
        <taxon>Bacteria</taxon>
        <taxon>Bacillati</taxon>
        <taxon>Actinomycetota</taxon>
        <taxon>Actinomycetes</taxon>
        <taxon>Pseudonocardiales</taxon>
        <taxon>Pseudonocardiaceae</taxon>
        <taxon>Amycolatopsis</taxon>
    </lineage>
</organism>
<comment type="caution">
    <text evidence="3">The sequence shown here is derived from an EMBL/GenBank/DDBJ whole genome shotgun (WGS) entry which is preliminary data.</text>
</comment>